<accession>A0ABV4EB27</accession>
<dbReference type="SMART" id="SM00899">
    <property type="entry name" value="FeoA"/>
    <property type="match status" value="1"/>
</dbReference>
<dbReference type="Proteomes" id="UP001565243">
    <property type="component" value="Unassembled WGS sequence"/>
</dbReference>
<proteinExistence type="predicted"/>
<dbReference type="SUPFAM" id="SSF50037">
    <property type="entry name" value="C-terminal domain of transcriptional repressors"/>
    <property type="match status" value="1"/>
</dbReference>
<protein>
    <submittedName>
        <fullName evidence="3">FeoA domain-containing protein</fullName>
    </submittedName>
</protein>
<organism evidence="3 4">
    <name type="scientific">Erwinia aeris</name>
    <dbReference type="NCBI Taxonomy" id="3239803"/>
    <lineage>
        <taxon>Bacteria</taxon>
        <taxon>Pseudomonadati</taxon>
        <taxon>Pseudomonadota</taxon>
        <taxon>Gammaproteobacteria</taxon>
        <taxon>Enterobacterales</taxon>
        <taxon>Erwiniaceae</taxon>
        <taxon>Erwinia</taxon>
    </lineage>
</organism>
<gene>
    <name evidence="3" type="ORF">AB6T85_16510</name>
</gene>
<sequence>MKFLANRYYTIKGFSPAISPGFRQKLLLQGLCPGSRFQVKAVAPFGGPVKIENGYASLALRRKDLSLIQLDCLN</sequence>
<evidence type="ECO:0000256" key="1">
    <source>
        <dbReference type="ARBA" id="ARBA00023004"/>
    </source>
</evidence>
<feature type="domain" description="Ferrous iron transporter FeoA-like" evidence="2">
    <location>
        <begin position="1"/>
        <end position="72"/>
    </location>
</feature>
<evidence type="ECO:0000259" key="2">
    <source>
        <dbReference type="SMART" id="SM00899"/>
    </source>
</evidence>
<reference evidence="3 4" key="1">
    <citation type="submission" date="2024-07" db="EMBL/GenBank/DDBJ databases">
        <authorList>
            <person name="Hebao G."/>
        </authorList>
    </citation>
    <scope>NUCLEOTIDE SEQUENCE [LARGE SCALE GENOMIC DNA]</scope>
    <source>
        <strain evidence="3 4">ACCC 02193</strain>
    </source>
</reference>
<dbReference type="Gene3D" id="2.30.30.90">
    <property type="match status" value="1"/>
</dbReference>
<evidence type="ECO:0000313" key="3">
    <source>
        <dbReference type="EMBL" id="MEY8772006.1"/>
    </source>
</evidence>
<dbReference type="Pfam" id="PF04023">
    <property type="entry name" value="FeoA"/>
    <property type="match status" value="1"/>
</dbReference>
<dbReference type="InterPro" id="IPR008988">
    <property type="entry name" value="Transcriptional_repressor_C"/>
</dbReference>
<evidence type="ECO:0000313" key="4">
    <source>
        <dbReference type="Proteomes" id="UP001565243"/>
    </source>
</evidence>
<dbReference type="EMBL" id="JBGFFX010000010">
    <property type="protein sequence ID" value="MEY8772006.1"/>
    <property type="molecule type" value="Genomic_DNA"/>
</dbReference>
<keyword evidence="4" id="KW-1185">Reference proteome</keyword>
<keyword evidence="1" id="KW-0408">Iron</keyword>
<dbReference type="InterPro" id="IPR007167">
    <property type="entry name" value="Fe-transptr_FeoA-like"/>
</dbReference>
<comment type="caution">
    <text evidence="3">The sequence shown here is derived from an EMBL/GenBank/DDBJ whole genome shotgun (WGS) entry which is preliminary data.</text>
</comment>
<name>A0ABV4EB27_9GAMM</name>
<dbReference type="InterPro" id="IPR038157">
    <property type="entry name" value="FeoA_core_dom"/>
</dbReference>
<dbReference type="RefSeq" id="WP_125289886.1">
    <property type="nucleotide sequence ID" value="NZ_JBGFFX010000010.1"/>
</dbReference>